<keyword evidence="3" id="KW-1185">Reference proteome</keyword>
<accession>A0AAV7PZ99</accession>
<reference evidence="2" key="1">
    <citation type="journal article" date="2022" name="bioRxiv">
        <title>Sequencing and chromosome-scale assembly of the giantPleurodeles waltlgenome.</title>
        <authorList>
            <person name="Brown T."/>
            <person name="Elewa A."/>
            <person name="Iarovenko S."/>
            <person name="Subramanian E."/>
            <person name="Araus A.J."/>
            <person name="Petzold A."/>
            <person name="Susuki M."/>
            <person name="Suzuki K.-i.T."/>
            <person name="Hayashi T."/>
            <person name="Toyoda A."/>
            <person name="Oliveira C."/>
            <person name="Osipova E."/>
            <person name="Leigh N.D."/>
            <person name="Simon A."/>
            <person name="Yun M.H."/>
        </authorList>
    </citation>
    <scope>NUCLEOTIDE SEQUENCE</scope>
    <source>
        <strain evidence="2">20211129_DDA</strain>
        <tissue evidence="2">Liver</tissue>
    </source>
</reference>
<dbReference type="EMBL" id="JANPWB010000011">
    <property type="protein sequence ID" value="KAJ1132295.1"/>
    <property type="molecule type" value="Genomic_DNA"/>
</dbReference>
<feature type="compositionally biased region" description="Basic and acidic residues" evidence="1">
    <location>
        <begin position="62"/>
        <end position="78"/>
    </location>
</feature>
<sequence>MLALWGDPEKGEGHPWIGGHSGVLGSPARGAVGPSDKGGPWPYLERSERQSGPGDESEQGTEEWRKLAGDPSHRELGGQRRAPRYPVLGHA</sequence>
<name>A0AAV7PZ99_PLEWA</name>
<dbReference type="Proteomes" id="UP001066276">
    <property type="component" value="Chromosome 7"/>
</dbReference>
<evidence type="ECO:0000313" key="2">
    <source>
        <dbReference type="EMBL" id="KAJ1132295.1"/>
    </source>
</evidence>
<protein>
    <submittedName>
        <fullName evidence="2">Uncharacterized protein</fullName>
    </submittedName>
</protein>
<dbReference type="AlphaFoldDB" id="A0AAV7PZ99"/>
<comment type="caution">
    <text evidence="2">The sequence shown here is derived from an EMBL/GenBank/DDBJ whole genome shotgun (WGS) entry which is preliminary data.</text>
</comment>
<evidence type="ECO:0000313" key="3">
    <source>
        <dbReference type="Proteomes" id="UP001066276"/>
    </source>
</evidence>
<gene>
    <name evidence="2" type="ORF">NDU88_010621</name>
</gene>
<evidence type="ECO:0000256" key="1">
    <source>
        <dbReference type="SAM" id="MobiDB-lite"/>
    </source>
</evidence>
<organism evidence="2 3">
    <name type="scientific">Pleurodeles waltl</name>
    <name type="common">Iberian ribbed newt</name>
    <dbReference type="NCBI Taxonomy" id="8319"/>
    <lineage>
        <taxon>Eukaryota</taxon>
        <taxon>Metazoa</taxon>
        <taxon>Chordata</taxon>
        <taxon>Craniata</taxon>
        <taxon>Vertebrata</taxon>
        <taxon>Euteleostomi</taxon>
        <taxon>Amphibia</taxon>
        <taxon>Batrachia</taxon>
        <taxon>Caudata</taxon>
        <taxon>Salamandroidea</taxon>
        <taxon>Salamandridae</taxon>
        <taxon>Pleurodelinae</taxon>
        <taxon>Pleurodeles</taxon>
    </lineage>
</organism>
<feature type="region of interest" description="Disordered" evidence="1">
    <location>
        <begin position="1"/>
        <end position="91"/>
    </location>
</feature>
<proteinExistence type="predicted"/>